<sequence>MATTDRPAPPHVERIFDIDPGRSSRLTLPNGVTLWVCGDRPQEDVVRLDMMLRGGRWHQRHLLQAGYTNRMLQEGTRRHTAREVAEAFDYHGAWTDFSCSMLHSYATLYCMGRHFGSMAALLHEVVSEPAFDADELHLQAAIGRQNQRVTLSRPPFRAKAMLASMLFGPEHPAAAYATDADYDRLSPAMLRDFYNRHYNTANTTLLLSGNITDDVIAAVTDLFGRTVTEGDPTPVRGLHRDTQPADDMVRKMPMPDAAQASLRMGMTVPGMDSPDYLLLHILTTVYGGYFGSRLMQNIREQKGYTYGISAGLTAYPDASVLSIASDVNAGHIDDTIAEVRNEMERLCDTPVGDDELEMVRNYMMGELMRSFDGPFYASDARIYLLELGLPDDFYARSVEALRTVTAHDLREVARRYYDPGKLRVAIAGKIA</sequence>
<dbReference type="AlphaFoldDB" id="A0A9D2ZUQ0"/>
<feature type="domain" description="Peptidase M16 C-terminal" evidence="1">
    <location>
        <begin position="185"/>
        <end position="361"/>
    </location>
</feature>
<evidence type="ECO:0000259" key="1">
    <source>
        <dbReference type="Pfam" id="PF05193"/>
    </source>
</evidence>
<dbReference type="GO" id="GO:0046872">
    <property type="term" value="F:metal ion binding"/>
    <property type="evidence" value="ECO:0007669"/>
    <property type="project" value="InterPro"/>
</dbReference>
<proteinExistence type="predicted"/>
<dbReference type="PANTHER" id="PTHR11851">
    <property type="entry name" value="METALLOPROTEASE"/>
    <property type="match status" value="1"/>
</dbReference>
<dbReference type="InterPro" id="IPR011249">
    <property type="entry name" value="Metalloenz_LuxS/M16"/>
</dbReference>
<gene>
    <name evidence="2" type="ORF">IAA93_06690</name>
</gene>
<dbReference type="SUPFAM" id="SSF63411">
    <property type="entry name" value="LuxS/MPP-like metallohydrolase"/>
    <property type="match status" value="2"/>
</dbReference>
<reference evidence="2" key="1">
    <citation type="journal article" date="2021" name="PeerJ">
        <title>Extensive microbial diversity within the chicken gut microbiome revealed by metagenomics and culture.</title>
        <authorList>
            <person name="Gilroy R."/>
            <person name="Ravi A."/>
            <person name="Getino M."/>
            <person name="Pursley I."/>
            <person name="Horton D.L."/>
            <person name="Alikhan N.F."/>
            <person name="Baker D."/>
            <person name="Gharbi K."/>
            <person name="Hall N."/>
            <person name="Watson M."/>
            <person name="Adriaenssens E.M."/>
            <person name="Foster-Nyarko E."/>
            <person name="Jarju S."/>
            <person name="Secka A."/>
            <person name="Antonio M."/>
            <person name="Oren A."/>
            <person name="Chaudhuri R.R."/>
            <person name="La Ragione R."/>
            <person name="Hildebrand F."/>
            <person name="Pallen M.J."/>
        </authorList>
    </citation>
    <scope>NUCLEOTIDE SEQUENCE</scope>
    <source>
        <strain evidence="2">MalCec1-1739</strain>
    </source>
</reference>
<reference evidence="2" key="2">
    <citation type="submission" date="2021-04" db="EMBL/GenBank/DDBJ databases">
        <authorList>
            <person name="Gilroy R."/>
        </authorList>
    </citation>
    <scope>NUCLEOTIDE SEQUENCE</scope>
    <source>
        <strain evidence="2">MalCec1-1739</strain>
    </source>
</reference>
<dbReference type="Proteomes" id="UP000787625">
    <property type="component" value="Unassembled WGS sequence"/>
</dbReference>
<protein>
    <submittedName>
        <fullName evidence="2">Insulinase family protein</fullName>
    </submittedName>
</protein>
<dbReference type="EMBL" id="DWUP01000156">
    <property type="protein sequence ID" value="HJD53393.1"/>
    <property type="molecule type" value="Genomic_DNA"/>
</dbReference>
<dbReference type="Gene3D" id="3.30.830.10">
    <property type="entry name" value="Metalloenzyme, LuxS/M16 peptidase-like"/>
    <property type="match status" value="2"/>
</dbReference>
<dbReference type="InterPro" id="IPR050361">
    <property type="entry name" value="MPP/UQCRC_Complex"/>
</dbReference>
<dbReference type="Pfam" id="PF05193">
    <property type="entry name" value="Peptidase_M16_C"/>
    <property type="match status" value="1"/>
</dbReference>
<comment type="caution">
    <text evidence="2">The sequence shown here is derived from an EMBL/GenBank/DDBJ whole genome shotgun (WGS) entry which is preliminary data.</text>
</comment>
<accession>A0A9D2ZUQ0</accession>
<dbReference type="PANTHER" id="PTHR11851:SF224">
    <property type="entry name" value="PROCESSING PROTEASE"/>
    <property type="match status" value="1"/>
</dbReference>
<organism evidence="2 3">
    <name type="scientific">Candidatus Avibacteroides avistercoris</name>
    <dbReference type="NCBI Taxonomy" id="2840690"/>
    <lineage>
        <taxon>Bacteria</taxon>
        <taxon>Pseudomonadati</taxon>
        <taxon>Bacteroidota</taxon>
        <taxon>Bacteroidia</taxon>
        <taxon>Bacteroidales</taxon>
        <taxon>Bacteroidaceae</taxon>
        <taxon>Bacteroidaceae incertae sedis</taxon>
        <taxon>Candidatus Avibacteroides</taxon>
    </lineage>
</organism>
<name>A0A9D2ZUQ0_9BACT</name>
<evidence type="ECO:0000313" key="2">
    <source>
        <dbReference type="EMBL" id="HJD53393.1"/>
    </source>
</evidence>
<dbReference type="InterPro" id="IPR007863">
    <property type="entry name" value="Peptidase_M16_C"/>
</dbReference>
<evidence type="ECO:0000313" key="3">
    <source>
        <dbReference type="Proteomes" id="UP000787625"/>
    </source>
</evidence>